<feature type="transmembrane region" description="Helical" evidence="2">
    <location>
        <begin position="6"/>
        <end position="26"/>
    </location>
</feature>
<feature type="region of interest" description="Disordered" evidence="1">
    <location>
        <begin position="32"/>
        <end position="71"/>
    </location>
</feature>
<evidence type="ECO:0000313" key="3">
    <source>
        <dbReference type="EMBL" id="KAJ1116819.1"/>
    </source>
</evidence>
<comment type="caution">
    <text evidence="3">The sequence shown here is derived from an EMBL/GenBank/DDBJ whole genome shotgun (WGS) entry which is preliminary data.</text>
</comment>
<evidence type="ECO:0000256" key="2">
    <source>
        <dbReference type="SAM" id="Phobius"/>
    </source>
</evidence>
<accession>A0AAV7NMP9</accession>
<proteinExistence type="predicted"/>
<evidence type="ECO:0000256" key="1">
    <source>
        <dbReference type="SAM" id="MobiDB-lite"/>
    </source>
</evidence>
<sequence>MAIVAMTPLFVTTSLFVMTTIVKGSFRLCGRSKEEEEIHHDAEEQELPAGEEDFPDEEPPAKKQSKAWTFS</sequence>
<keyword evidence="2" id="KW-0812">Transmembrane</keyword>
<gene>
    <name evidence="3" type="ORF">NDU88_005024</name>
</gene>
<evidence type="ECO:0000313" key="4">
    <source>
        <dbReference type="Proteomes" id="UP001066276"/>
    </source>
</evidence>
<organism evidence="3 4">
    <name type="scientific">Pleurodeles waltl</name>
    <name type="common">Iberian ribbed newt</name>
    <dbReference type="NCBI Taxonomy" id="8319"/>
    <lineage>
        <taxon>Eukaryota</taxon>
        <taxon>Metazoa</taxon>
        <taxon>Chordata</taxon>
        <taxon>Craniata</taxon>
        <taxon>Vertebrata</taxon>
        <taxon>Euteleostomi</taxon>
        <taxon>Amphibia</taxon>
        <taxon>Batrachia</taxon>
        <taxon>Caudata</taxon>
        <taxon>Salamandroidea</taxon>
        <taxon>Salamandridae</taxon>
        <taxon>Pleurodelinae</taxon>
        <taxon>Pleurodeles</taxon>
    </lineage>
</organism>
<dbReference type="EMBL" id="JANPWB010000012">
    <property type="protein sequence ID" value="KAJ1116819.1"/>
    <property type="molecule type" value="Genomic_DNA"/>
</dbReference>
<reference evidence="3" key="1">
    <citation type="journal article" date="2022" name="bioRxiv">
        <title>Sequencing and chromosome-scale assembly of the giantPleurodeles waltlgenome.</title>
        <authorList>
            <person name="Brown T."/>
            <person name="Elewa A."/>
            <person name="Iarovenko S."/>
            <person name="Subramanian E."/>
            <person name="Araus A.J."/>
            <person name="Petzold A."/>
            <person name="Susuki M."/>
            <person name="Suzuki K.-i.T."/>
            <person name="Hayashi T."/>
            <person name="Toyoda A."/>
            <person name="Oliveira C."/>
            <person name="Osipova E."/>
            <person name="Leigh N.D."/>
            <person name="Simon A."/>
            <person name="Yun M.H."/>
        </authorList>
    </citation>
    <scope>NUCLEOTIDE SEQUENCE</scope>
    <source>
        <strain evidence="3">20211129_DDA</strain>
        <tissue evidence="3">Liver</tissue>
    </source>
</reference>
<keyword evidence="2" id="KW-0472">Membrane</keyword>
<keyword evidence="2" id="KW-1133">Transmembrane helix</keyword>
<feature type="compositionally biased region" description="Acidic residues" evidence="1">
    <location>
        <begin position="43"/>
        <end position="58"/>
    </location>
</feature>
<feature type="compositionally biased region" description="Basic and acidic residues" evidence="1">
    <location>
        <begin position="32"/>
        <end position="42"/>
    </location>
</feature>
<dbReference type="AlphaFoldDB" id="A0AAV7NMP9"/>
<dbReference type="Proteomes" id="UP001066276">
    <property type="component" value="Chromosome 8"/>
</dbReference>
<keyword evidence="4" id="KW-1185">Reference proteome</keyword>
<protein>
    <submittedName>
        <fullName evidence="3">Uncharacterized protein</fullName>
    </submittedName>
</protein>
<name>A0AAV7NMP9_PLEWA</name>